<dbReference type="InterPro" id="IPR013035">
    <property type="entry name" value="PEP_carboxykinase_C"/>
</dbReference>
<keyword evidence="8" id="KW-0456">Lyase</keyword>
<reference evidence="10 11" key="1">
    <citation type="submission" date="2007-06" db="EMBL/GenBank/DDBJ databases">
        <authorList>
            <person name="Shimkets L."/>
            <person name="Ferriera S."/>
            <person name="Johnson J."/>
            <person name="Kravitz S."/>
            <person name="Beeson K."/>
            <person name="Sutton G."/>
            <person name="Rogers Y.-H."/>
            <person name="Friedman R."/>
            <person name="Frazier M."/>
            <person name="Venter J.C."/>
        </authorList>
    </citation>
    <scope>NUCLEOTIDE SEQUENCE [LARGE SCALE GENOMIC DNA]</scope>
    <source>
        <strain evidence="10 11">SIR-1</strain>
    </source>
</reference>
<dbReference type="EC" id="4.1.1.49" evidence="3"/>
<dbReference type="AlphaFoldDB" id="A6GFP2"/>
<evidence type="ECO:0000256" key="2">
    <source>
        <dbReference type="ARBA" id="ARBA00006052"/>
    </source>
</evidence>
<comment type="caution">
    <text evidence="10">The sequence shown here is derived from an EMBL/GenBank/DDBJ whole genome shotgun (WGS) entry which is preliminary data.</text>
</comment>
<dbReference type="RefSeq" id="WP_006975532.1">
    <property type="nucleotide sequence ID" value="NZ_ABCS01000096.1"/>
</dbReference>
<keyword evidence="10" id="KW-0670">Pyruvate</keyword>
<evidence type="ECO:0000313" key="11">
    <source>
        <dbReference type="Proteomes" id="UP000005801"/>
    </source>
</evidence>
<comment type="catalytic activity">
    <reaction evidence="9">
        <text>oxaloacetate + ATP = phosphoenolpyruvate + ADP + CO2</text>
        <dbReference type="Rhea" id="RHEA:18617"/>
        <dbReference type="ChEBI" id="CHEBI:16452"/>
        <dbReference type="ChEBI" id="CHEBI:16526"/>
        <dbReference type="ChEBI" id="CHEBI:30616"/>
        <dbReference type="ChEBI" id="CHEBI:58702"/>
        <dbReference type="ChEBI" id="CHEBI:456216"/>
        <dbReference type="EC" id="4.1.1.49"/>
    </reaction>
</comment>
<name>A6GFP2_9BACT</name>
<evidence type="ECO:0000256" key="3">
    <source>
        <dbReference type="ARBA" id="ARBA00012363"/>
    </source>
</evidence>
<dbReference type="EMBL" id="ABCS01000096">
    <property type="protein sequence ID" value="EDM75293.1"/>
    <property type="molecule type" value="Genomic_DNA"/>
</dbReference>
<evidence type="ECO:0000256" key="1">
    <source>
        <dbReference type="ARBA" id="ARBA00004742"/>
    </source>
</evidence>
<keyword evidence="7" id="KW-0067">ATP-binding</keyword>
<evidence type="ECO:0000256" key="8">
    <source>
        <dbReference type="ARBA" id="ARBA00023239"/>
    </source>
</evidence>
<dbReference type="GO" id="GO:0006094">
    <property type="term" value="P:gluconeogenesis"/>
    <property type="evidence" value="ECO:0007669"/>
    <property type="project" value="UniProtKB-UniPathway"/>
</dbReference>
<keyword evidence="5" id="KW-0547">Nucleotide-binding</keyword>
<dbReference type="Proteomes" id="UP000005801">
    <property type="component" value="Unassembled WGS sequence"/>
</dbReference>
<evidence type="ECO:0000256" key="9">
    <source>
        <dbReference type="ARBA" id="ARBA00047371"/>
    </source>
</evidence>
<dbReference type="eggNOG" id="COG1866">
    <property type="taxonomic scope" value="Bacteria"/>
</dbReference>
<keyword evidence="6" id="KW-0210">Decarboxylase</keyword>
<dbReference type="Gene3D" id="3.40.449.10">
    <property type="entry name" value="Phosphoenolpyruvate Carboxykinase, domain 1"/>
    <property type="match status" value="1"/>
</dbReference>
<keyword evidence="10" id="KW-0418">Kinase</keyword>
<dbReference type="PANTHER" id="PTHR30031:SF0">
    <property type="entry name" value="PHOSPHOENOLPYRUVATE CARBOXYKINASE (ATP)"/>
    <property type="match status" value="1"/>
</dbReference>
<dbReference type="SUPFAM" id="SSF68923">
    <property type="entry name" value="PEP carboxykinase N-terminal domain"/>
    <property type="match status" value="1"/>
</dbReference>
<dbReference type="GO" id="GO:0004612">
    <property type="term" value="F:phosphoenolpyruvate carboxykinase (ATP) activity"/>
    <property type="evidence" value="ECO:0007669"/>
    <property type="project" value="UniProtKB-EC"/>
</dbReference>
<sequence>MTTRHLELPKQPALPFDVEILANPSQDELRELALEHTPFCTRTARGSVNKVARNKARMAPFTYIIDREGAPQKYSHNVISPADADKLIAEQAEYIQAKGKLLLIDGYVGVGPRAVPVQWCYTLEGANIAGMQQILSFPRARVEGEEAAKQPFAPAFRLVYTPDFFVDMPGRQAIVVDLDNYVTYIMGADYFGESKKGALRMLAKLLFDQGALVMHAGAKEIRTEKEHLTMGILGLSGTGKTTTTFSKQGEHTLPVQDDMITLWPGGEVSVTENGCFAKTWSLTEEAEPVIYRGTMSADAWIENVFIDAEGNPVFDKSALSPEDVRRLRDVLIGTGAPQANVDAYIDGSVTLESVVDKGIPKDGWDFVMWTENGRSIIPMSSVEDAAVLETIPAVYSLGILNRDEGSDAAMPGLVRFTSPEQAAGYLMLGETSKTSAAGKERGKTRSPFTQPFFPLAHGRQAERFSELAATFDKTTMWLMNTGYVGGDAATTKAGASLKVKIRHSSAMLEAMVEGQIVWTRDPDFGYEVVDVEAPENASLLERVPAEILQPRRFYADKERMAEYGAWVDRMKSERRAFLEKWKVAQPIVEAAVNG</sequence>
<evidence type="ECO:0000256" key="7">
    <source>
        <dbReference type="ARBA" id="ARBA00022840"/>
    </source>
</evidence>
<keyword evidence="4" id="KW-0312">Gluconeogenesis</keyword>
<keyword evidence="11" id="KW-1185">Reference proteome</keyword>
<gene>
    <name evidence="10" type="ORF">PPSIR1_25986</name>
</gene>
<dbReference type="PANTHER" id="PTHR30031">
    <property type="entry name" value="PHOSPHOENOLPYRUVATE CARBOXYKINASE ATP"/>
    <property type="match status" value="1"/>
</dbReference>
<comment type="pathway">
    <text evidence="1">Carbohydrate biosynthesis; gluconeogenesis.</text>
</comment>
<dbReference type="Pfam" id="PF01293">
    <property type="entry name" value="PEPCK_ATP"/>
    <property type="match status" value="2"/>
</dbReference>
<protein>
    <recommendedName>
        <fullName evidence="3">phosphoenolpyruvate carboxykinase (ATP)</fullName>
        <ecNumber evidence="3">4.1.1.49</ecNumber>
    </recommendedName>
</protein>
<dbReference type="UniPathway" id="UPA00138"/>
<dbReference type="InterPro" id="IPR001272">
    <property type="entry name" value="PEP_carboxykinase_ATP"/>
</dbReference>
<dbReference type="STRING" id="391625.PPSIR1_25986"/>
<dbReference type="GO" id="GO:0005829">
    <property type="term" value="C:cytosol"/>
    <property type="evidence" value="ECO:0007669"/>
    <property type="project" value="TreeGrafter"/>
</dbReference>
<keyword evidence="10" id="KW-0808">Transferase</keyword>
<dbReference type="OrthoDB" id="9806325at2"/>
<accession>A6GFP2</accession>
<proteinExistence type="inferred from homology"/>
<evidence type="ECO:0000313" key="10">
    <source>
        <dbReference type="EMBL" id="EDM75293.1"/>
    </source>
</evidence>
<evidence type="ECO:0000256" key="4">
    <source>
        <dbReference type="ARBA" id="ARBA00022432"/>
    </source>
</evidence>
<dbReference type="GO" id="GO:0016301">
    <property type="term" value="F:kinase activity"/>
    <property type="evidence" value="ECO:0007669"/>
    <property type="project" value="UniProtKB-KW"/>
</dbReference>
<dbReference type="SUPFAM" id="SSF53795">
    <property type="entry name" value="PEP carboxykinase-like"/>
    <property type="match status" value="1"/>
</dbReference>
<dbReference type="GO" id="GO:0005524">
    <property type="term" value="F:ATP binding"/>
    <property type="evidence" value="ECO:0007669"/>
    <property type="project" value="UniProtKB-KW"/>
</dbReference>
<organism evidence="10 11">
    <name type="scientific">Plesiocystis pacifica SIR-1</name>
    <dbReference type="NCBI Taxonomy" id="391625"/>
    <lineage>
        <taxon>Bacteria</taxon>
        <taxon>Pseudomonadati</taxon>
        <taxon>Myxococcota</taxon>
        <taxon>Polyangia</taxon>
        <taxon>Nannocystales</taxon>
        <taxon>Nannocystaceae</taxon>
        <taxon>Plesiocystis</taxon>
    </lineage>
</organism>
<evidence type="ECO:0000256" key="6">
    <source>
        <dbReference type="ARBA" id="ARBA00022793"/>
    </source>
</evidence>
<evidence type="ECO:0000256" key="5">
    <source>
        <dbReference type="ARBA" id="ARBA00022741"/>
    </source>
</evidence>
<dbReference type="InterPro" id="IPR008210">
    <property type="entry name" value="PEP_carboxykinase_N"/>
</dbReference>
<dbReference type="Gene3D" id="3.90.228.20">
    <property type="match status" value="2"/>
</dbReference>
<comment type="similarity">
    <text evidence="2">Belongs to the phosphoenolpyruvate carboxykinase (ATP) family.</text>
</comment>